<dbReference type="SUPFAM" id="SSF48690">
    <property type="entry name" value="Epsilon subunit of mitochondrial F1F0-ATP synthase"/>
    <property type="match status" value="1"/>
</dbReference>
<dbReference type="AlphaFoldDB" id="A0A2V3IPB8"/>
<dbReference type="PANTHER" id="PTHR12448:SF0">
    <property type="entry name" value="ATP SYNTHASE SUBUNIT EPSILON, MITOCHONDRIAL"/>
    <property type="match status" value="1"/>
</dbReference>
<dbReference type="Gene3D" id="1.10.1620.20">
    <property type="entry name" value="ATP synthase, F1 complex, epsilon subunit superfamily, mitochondrial"/>
    <property type="match status" value="1"/>
</dbReference>
<dbReference type="Proteomes" id="UP000247409">
    <property type="component" value="Unassembled WGS sequence"/>
</dbReference>
<gene>
    <name evidence="2" type="ORF">BWQ96_06363</name>
</gene>
<dbReference type="GO" id="GO:0045259">
    <property type="term" value="C:proton-transporting ATP synthase complex"/>
    <property type="evidence" value="ECO:0007669"/>
    <property type="project" value="InterPro"/>
</dbReference>
<dbReference type="Pfam" id="PF04627">
    <property type="entry name" value="ATP-synt_Eps"/>
    <property type="match status" value="1"/>
</dbReference>
<keyword evidence="3" id="KW-1185">Reference proteome</keyword>
<dbReference type="InterPro" id="IPR006721">
    <property type="entry name" value="ATP_synth_F1_esu_mt"/>
</dbReference>
<comment type="similarity">
    <text evidence="1">Belongs to the eukaryotic ATPase epsilon family.</text>
</comment>
<dbReference type="GO" id="GO:0042776">
    <property type="term" value="P:proton motive force-driven mitochondrial ATP synthesis"/>
    <property type="evidence" value="ECO:0007669"/>
    <property type="project" value="TreeGrafter"/>
</dbReference>
<dbReference type="GO" id="GO:0005743">
    <property type="term" value="C:mitochondrial inner membrane"/>
    <property type="evidence" value="ECO:0007669"/>
    <property type="project" value="InterPro"/>
</dbReference>
<dbReference type="OrthoDB" id="269124at2759"/>
<reference evidence="2 3" key="1">
    <citation type="journal article" date="2018" name="Mol. Biol. Evol.">
        <title>Analysis of the draft genome of the red seaweed Gracilariopsis chorda provides insights into genome size evolution in Rhodophyta.</title>
        <authorList>
            <person name="Lee J."/>
            <person name="Yang E.C."/>
            <person name="Graf L."/>
            <person name="Yang J.H."/>
            <person name="Qiu H."/>
            <person name="Zel Zion U."/>
            <person name="Chan C.X."/>
            <person name="Stephens T.G."/>
            <person name="Weber A.P.M."/>
            <person name="Boo G.H."/>
            <person name="Boo S.M."/>
            <person name="Kim K.M."/>
            <person name="Shin Y."/>
            <person name="Jung M."/>
            <person name="Lee S.J."/>
            <person name="Yim H.S."/>
            <person name="Lee J.H."/>
            <person name="Bhattacharya D."/>
            <person name="Yoon H.S."/>
        </authorList>
    </citation>
    <scope>NUCLEOTIDE SEQUENCE [LARGE SCALE GENOMIC DNA]</scope>
    <source>
        <strain evidence="2 3">SKKU-2015</strain>
        <tissue evidence="2">Whole body</tissue>
    </source>
</reference>
<sequence length="72" mass="7992">MVQYWRAAGMTYLKYSTTCAELVRQALKEPIRSQVLNRAGYAMIKGEWESGKIVQRTLIEPTGSSSAPAVAK</sequence>
<evidence type="ECO:0000256" key="1">
    <source>
        <dbReference type="ARBA" id="ARBA00009502"/>
    </source>
</evidence>
<evidence type="ECO:0000313" key="3">
    <source>
        <dbReference type="Proteomes" id="UP000247409"/>
    </source>
</evidence>
<proteinExistence type="inferred from homology"/>
<dbReference type="GO" id="GO:0046933">
    <property type="term" value="F:proton-transporting ATP synthase activity, rotational mechanism"/>
    <property type="evidence" value="ECO:0007669"/>
    <property type="project" value="InterPro"/>
</dbReference>
<comment type="caution">
    <text evidence="2">The sequence shown here is derived from an EMBL/GenBank/DDBJ whole genome shotgun (WGS) entry which is preliminary data.</text>
</comment>
<evidence type="ECO:0000313" key="2">
    <source>
        <dbReference type="EMBL" id="PXF43897.1"/>
    </source>
</evidence>
<protein>
    <submittedName>
        <fullName evidence="2">ATP synthase subunit epsilon, mitochondrial</fullName>
    </submittedName>
</protein>
<organism evidence="2 3">
    <name type="scientific">Gracilariopsis chorda</name>
    <dbReference type="NCBI Taxonomy" id="448386"/>
    <lineage>
        <taxon>Eukaryota</taxon>
        <taxon>Rhodophyta</taxon>
        <taxon>Florideophyceae</taxon>
        <taxon>Rhodymeniophycidae</taxon>
        <taxon>Gracilariales</taxon>
        <taxon>Gracilariaceae</taxon>
        <taxon>Gracilariopsis</taxon>
    </lineage>
</organism>
<dbReference type="PANTHER" id="PTHR12448">
    <property type="entry name" value="ATP SYNTHASE EPSILON CHAIN, MITOCHONDRIAL"/>
    <property type="match status" value="1"/>
</dbReference>
<name>A0A2V3IPB8_9FLOR</name>
<dbReference type="STRING" id="448386.A0A2V3IPB8"/>
<accession>A0A2V3IPB8</accession>
<dbReference type="CDD" id="cd12153">
    <property type="entry name" value="F1-ATPase_epsilon"/>
    <property type="match status" value="1"/>
</dbReference>
<dbReference type="EMBL" id="NBIV01000108">
    <property type="protein sequence ID" value="PXF43897.1"/>
    <property type="molecule type" value="Genomic_DNA"/>
</dbReference>
<dbReference type="InterPro" id="IPR036742">
    <property type="entry name" value="ATP_synth_F1_esu_sf_mt"/>
</dbReference>